<dbReference type="HOGENOM" id="CLU_103010_0_0_1"/>
<dbReference type="Proteomes" id="UP000007148">
    <property type="component" value="Unassembled WGS sequence"/>
</dbReference>
<dbReference type="eggNOG" id="ENOG502SM0U">
    <property type="taxonomic scope" value="Eukaryota"/>
</dbReference>
<dbReference type="OrthoDB" id="5336600at2759"/>
<dbReference type="EMBL" id="CAFZ01000354">
    <property type="protein sequence ID" value="CCA74783.1"/>
    <property type="molecule type" value="Genomic_DNA"/>
</dbReference>
<dbReference type="GO" id="GO:0016491">
    <property type="term" value="F:oxidoreductase activity"/>
    <property type="evidence" value="ECO:0007669"/>
    <property type="project" value="UniProtKB-KW"/>
</dbReference>
<comment type="similarity">
    <text evidence="1">Belongs to the short-chain dehydrogenases/reductases (SDR) family.</text>
</comment>
<dbReference type="PANTHER" id="PTHR43669">
    <property type="entry name" value="5-KETO-D-GLUCONATE 5-REDUCTASE"/>
    <property type="match status" value="1"/>
</dbReference>
<sequence>MTSIKVDVSKPAQVSAAFQEVERTFGAPANVVIYNGEVAAFSSLPNKGEPFSLPYEQFTSDFTAGALGAYSTLQHTVEAFKRVEDDKPKVFIATSNFLGTSQKPSIAYFGVGSQKRTLAYYVQGANEAYGASRGFRFYLAAQVDALGRAPSESEFSGEAHAIAYWTLIQKPREAGGAWDVRFNKEGSILVKN</sequence>
<keyword evidence="2" id="KW-0560">Oxidoreductase</keyword>
<evidence type="ECO:0000313" key="3">
    <source>
        <dbReference type="EMBL" id="CCA74783.1"/>
    </source>
</evidence>
<reference evidence="3 4" key="1">
    <citation type="journal article" date="2011" name="PLoS Pathog.">
        <title>Endophytic Life Strategies Decoded by Genome and Transcriptome Analyses of the Mutualistic Root Symbiont Piriformospora indica.</title>
        <authorList>
            <person name="Zuccaro A."/>
            <person name="Lahrmann U."/>
            <person name="Guldener U."/>
            <person name="Langen G."/>
            <person name="Pfiffi S."/>
            <person name="Biedenkopf D."/>
            <person name="Wong P."/>
            <person name="Samans B."/>
            <person name="Grimm C."/>
            <person name="Basiewicz M."/>
            <person name="Murat C."/>
            <person name="Martin F."/>
            <person name="Kogel K.H."/>
        </authorList>
    </citation>
    <scope>NUCLEOTIDE SEQUENCE [LARGE SCALE GENOMIC DNA]</scope>
    <source>
        <strain evidence="3 4">DSM 11827</strain>
    </source>
</reference>
<gene>
    <name evidence="3" type="ORF">PIIN_08752</name>
</gene>
<comment type="caution">
    <text evidence="3">The sequence shown here is derived from an EMBL/GenBank/DDBJ whole genome shotgun (WGS) entry which is preliminary data.</text>
</comment>
<dbReference type="Gene3D" id="3.40.50.720">
    <property type="entry name" value="NAD(P)-binding Rossmann-like Domain"/>
    <property type="match status" value="1"/>
</dbReference>
<dbReference type="InParanoid" id="G4TTZ0"/>
<dbReference type="STRING" id="1109443.G4TTZ0"/>
<name>G4TTZ0_SERID</name>
<evidence type="ECO:0000256" key="2">
    <source>
        <dbReference type="ARBA" id="ARBA00023002"/>
    </source>
</evidence>
<organism evidence="3 4">
    <name type="scientific">Serendipita indica (strain DSM 11827)</name>
    <name type="common">Root endophyte fungus</name>
    <name type="synonym">Piriformospora indica</name>
    <dbReference type="NCBI Taxonomy" id="1109443"/>
    <lineage>
        <taxon>Eukaryota</taxon>
        <taxon>Fungi</taxon>
        <taxon>Dikarya</taxon>
        <taxon>Basidiomycota</taxon>
        <taxon>Agaricomycotina</taxon>
        <taxon>Agaricomycetes</taxon>
        <taxon>Sebacinales</taxon>
        <taxon>Serendipitaceae</taxon>
        <taxon>Serendipita</taxon>
    </lineage>
</organism>
<dbReference type="SUPFAM" id="SSF51735">
    <property type="entry name" value="NAD(P)-binding Rossmann-fold domains"/>
    <property type="match status" value="1"/>
</dbReference>
<keyword evidence="4" id="KW-1185">Reference proteome</keyword>
<dbReference type="InterPro" id="IPR036291">
    <property type="entry name" value="NAD(P)-bd_dom_sf"/>
</dbReference>
<evidence type="ECO:0000313" key="4">
    <source>
        <dbReference type="Proteomes" id="UP000007148"/>
    </source>
</evidence>
<accession>G4TTZ0</accession>
<protein>
    <submittedName>
        <fullName evidence="3">Uncharacterized protein</fullName>
    </submittedName>
</protein>
<evidence type="ECO:0000256" key="1">
    <source>
        <dbReference type="ARBA" id="ARBA00006484"/>
    </source>
</evidence>
<dbReference type="PANTHER" id="PTHR43669:SF4">
    <property type="entry name" value="SHORT-CHAIN DEHYDROGENASE"/>
    <property type="match status" value="1"/>
</dbReference>
<dbReference type="AlphaFoldDB" id="G4TTZ0"/>
<proteinExistence type="inferred from homology"/>
<dbReference type="OMA" id="HLIHYLA"/>